<gene>
    <name evidence="2" type="ORF">GCM10008023_41250</name>
</gene>
<evidence type="ECO:0000313" key="2">
    <source>
        <dbReference type="EMBL" id="GHH26517.1"/>
    </source>
</evidence>
<accession>A0ABQ3LXC1</accession>
<sequence length="108" mass="11216">MASGADVTTLAATIEVGLNPNVATSSRIACPVAHKRTIAAGVIRGRSIGADRVDHDAQAVDQILASGRGIARARRGLREQARDGQGGGSAAIEDKAPRIDVRTFSDKR</sequence>
<evidence type="ECO:0000256" key="1">
    <source>
        <dbReference type="SAM" id="MobiDB-lite"/>
    </source>
</evidence>
<evidence type="ECO:0000313" key="3">
    <source>
        <dbReference type="Proteomes" id="UP000652430"/>
    </source>
</evidence>
<organism evidence="2 3">
    <name type="scientific">Sphingomonas glacialis</name>
    <dbReference type="NCBI Taxonomy" id="658225"/>
    <lineage>
        <taxon>Bacteria</taxon>
        <taxon>Pseudomonadati</taxon>
        <taxon>Pseudomonadota</taxon>
        <taxon>Alphaproteobacteria</taxon>
        <taxon>Sphingomonadales</taxon>
        <taxon>Sphingomonadaceae</taxon>
        <taxon>Sphingomonas</taxon>
    </lineage>
</organism>
<reference evidence="3" key="1">
    <citation type="journal article" date="2019" name="Int. J. Syst. Evol. Microbiol.">
        <title>The Global Catalogue of Microorganisms (GCM) 10K type strain sequencing project: providing services to taxonomists for standard genome sequencing and annotation.</title>
        <authorList>
            <consortium name="The Broad Institute Genomics Platform"/>
            <consortium name="The Broad Institute Genome Sequencing Center for Infectious Disease"/>
            <person name="Wu L."/>
            <person name="Ma J."/>
        </authorList>
    </citation>
    <scope>NUCLEOTIDE SEQUENCE [LARGE SCALE GENOMIC DNA]</scope>
    <source>
        <strain evidence="3">CGMCC 1.8957</strain>
    </source>
</reference>
<feature type="compositionally biased region" description="Basic and acidic residues" evidence="1">
    <location>
        <begin position="92"/>
        <end position="108"/>
    </location>
</feature>
<comment type="caution">
    <text evidence="2">The sequence shown here is derived from an EMBL/GenBank/DDBJ whole genome shotgun (WGS) entry which is preliminary data.</text>
</comment>
<dbReference type="EMBL" id="BNAQ01000015">
    <property type="protein sequence ID" value="GHH26517.1"/>
    <property type="molecule type" value="Genomic_DNA"/>
</dbReference>
<proteinExistence type="predicted"/>
<feature type="region of interest" description="Disordered" evidence="1">
    <location>
        <begin position="77"/>
        <end position="108"/>
    </location>
</feature>
<dbReference type="Proteomes" id="UP000652430">
    <property type="component" value="Unassembled WGS sequence"/>
</dbReference>
<protein>
    <submittedName>
        <fullName evidence="2">Uncharacterized protein</fullName>
    </submittedName>
</protein>
<name>A0ABQ3LXC1_9SPHN</name>
<keyword evidence="3" id="KW-1185">Reference proteome</keyword>